<accession>A0A409YH88</accession>
<keyword evidence="1" id="KW-0677">Repeat</keyword>
<dbReference type="Proteomes" id="UP000284842">
    <property type="component" value="Unassembled WGS sequence"/>
</dbReference>
<sequence length="180" mass="19722">MSQDLSKGASDNEVLIAAARTDNEELIAEVFERGQYDINCTDPFETLPYTTRTHLFFYFFPLILSSSVAHGSTDVLELILSDDNCDVDPINHLDKATPLHLAAKIEHAALRFHICESLLDAGADISIKDKHGVLAVDYVPAEDTKLRDLFRKSQAQANIGLDDVANDDDDDDGPGSGSDE</sequence>
<feature type="region of interest" description="Disordered" evidence="4">
    <location>
        <begin position="160"/>
        <end position="180"/>
    </location>
</feature>
<reference evidence="5 6" key="1">
    <citation type="journal article" date="2018" name="Evol. Lett.">
        <title>Horizontal gene cluster transfer increased hallucinogenic mushroom diversity.</title>
        <authorList>
            <person name="Reynolds H.T."/>
            <person name="Vijayakumar V."/>
            <person name="Gluck-Thaler E."/>
            <person name="Korotkin H.B."/>
            <person name="Matheny P.B."/>
            <person name="Slot J.C."/>
        </authorList>
    </citation>
    <scope>NUCLEOTIDE SEQUENCE [LARGE SCALE GENOMIC DNA]</scope>
    <source>
        <strain evidence="5 6">2629</strain>
    </source>
</reference>
<dbReference type="PANTHER" id="PTHR24189:SF50">
    <property type="entry name" value="ANKYRIN REPEAT AND SOCS BOX PROTEIN 2"/>
    <property type="match status" value="1"/>
</dbReference>
<dbReference type="PROSITE" id="PS50297">
    <property type="entry name" value="ANK_REP_REGION"/>
    <property type="match status" value="1"/>
</dbReference>
<dbReference type="SMART" id="SM00248">
    <property type="entry name" value="ANK"/>
    <property type="match status" value="2"/>
</dbReference>
<organism evidence="5 6">
    <name type="scientific">Panaeolus cyanescens</name>
    <dbReference type="NCBI Taxonomy" id="181874"/>
    <lineage>
        <taxon>Eukaryota</taxon>
        <taxon>Fungi</taxon>
        <taxon>Dikarya</taxon>
        <taxon>Basidiomycota</taxon>
        <taxon>Agaricomycotina</taxon>
        <taxon>Agaricomycetes</taxon>
        <taxon>Agaricomycetidae</taxon>
        <taxon>Agaricales</taxon>
        <taxon>Agaricineae</taxon>
        <taxon>Galeropsidaceae</taxon>
        <taxon>Panaeolus</taxon>
    </lineage>
</organism>
<evidence type="ECO:0000256" key="1">
    <source>
        <dbReference type="ARBA" id="ARBA00022737"/>
    </source>
</evidence>
<dbReference type="FunCoup" id="A0A409YH88">
    <property type="interactions" value="17"/>
</dbReference>
<evidence type="ECO:0000256" key="3">
    <source>
        <dbReference type="PROSITE-ProRule" id="PRU00023"/>
    </source>
</evidence>
<dbReference type="InterPro" id="IPR002110">
    <property type="entry name" value="Ankyrin_rpt"/>
</dbReference>
<feature type="repeat" description="ANK" evidence="3">
    <location>
        <begin position="94"/>
        <end position="130"/>
    </location>
</feature>
<dbReference type="PANTHER" id="PTHR24189">
    <property type="entry name" value="MYOTROPHIN"/>
    <property type="match status" value="1"/>
</dbReference>
<evidence type="ECO:0000313" key="5">
    <source>
        <dbReference type="EMBL" id="PPR02352.1"/>
    </source>
</evidence>
<gene>
    <name evidence="5" type="ORF">CVT24_011696</name>
</gene>
<dbReference type="InParanoid" id="A0A409YH88"/>
<evidence type="ECO:0000256" key="4">
    <source>
        <dbReference type="SAM" id="MobiDB-lite"/>
    </source>
</evidence>
<dbReference type="AlphaFoldDB" id="A0A409YH88"/>
<name>A0A409YH88_9AGAR</name>
<dbReference type="OrthoDB" id="9995210at2759"/>
<keyword evidence="2 3" id="KW-0040">ANK repeat</keyword>
<protein>
    <submittedName>
        <fullName evidence="5">Uncharacterized protein</fullName>
    </submittedName>
</protein>
<dbReference type="EMBL" id="NHTK01001173">
    <property type="protein sequence ID" value="PPR02352.1"/>
    <property type="molecule type" value="Genomic_DNA"/>
</dbReference>
<dbReference type="PROSITE" id="PS50088">
    <property type="entry name" value="ANK_REPEAT"/>
    <property type="match status" value="1"/>
</dbReference>
<proteinExistence type="predicted"/>
<dbReference type="SUPFAM" id="SSF48403">
    <property type="entry name" value="Ankyrin repeat"/>
    <property type="match status" value="1"/>
</dbReference>
<comment type="caution">
    <text evidence="5">The sequence shown here is derived from an EMBL/GenBank/DDBJ whole genome shotgun (WGS) entry which is preliminary data.</text>
</comment>
<keyword evidence="6" id="KW-1185">Reference proteome</keyword>
<dbReference type="STRING" id="181874.A0A409YH88"/>
<feature type="compositionally biased region" description="Acidic residues" evidence="4">
    <location>
        <begin position="164"/>
        <end position="180"/>
    </location>
</feature>
<dbReference type="InterPro" id="IPR036770">
    <property type="entry name" value="Ankyrin_rpt-contain_sf"/>
</dbReference>
<evidence type="ECO:0000313" key="6">
    <source>
        <dbReference type="Proteomes" id="UP000284842"/>
    </source>
</evidence>
<dbReference type="Gene3D" id="1.25.40.20">
    <property type="entry name" value="Ankyrin repeat-containing domain"/>
    <property type="match status" value="1"/>
</dbReference>
<dbReference type="InterPro" id="IPR050745">
    <property type="entry name" value="Multifunctional_regulatory"/>
</dbReference>
<evidence type="ECO:0000256" key="2">
    <source>
        <dbReference type="ARBA" id="ARBA00023043"/>
    </source>
</evidence>
<dbReference type="Pfam" id="PF00023">
    <property type="entry name" value="Ank"/>
    <property type="match status" value="1"/>
</dbReference>